<evidence type="ECO:0000256" key="2">
    <source>
        <dbReference type="ARBA" id="ARBA00003138"/>
    </source>
</evidence>
<evidence type="ECO:0000256" key="9">
    <source>
        <dbReference type="ARBA" id="ARBA00038478"/>
    </source>
</evidence>
<dbReference type="STRING" id="1192034.CAP_1628"/>
<dbReference type="GO" id="GO:0047334">
    <property type="term" value="F:diphosphate-fructose-6-phosphate 1-phosphotransferase activity"/>
    <property type="evidence" value="ECO:0007669"/>
    <property type="project" value="UniProtKB-EC"/>
</dbReference>
<feature type="domain" description="Phosphofructokinase" evidence="11">
    <location>
        <begin position="37"/>
        <end position="275"/>
    </location>
</feature>
<organism evidence="12 13">
    <name type="scientific">Chondromyces apiculatus DSM 436</name>
    <dbReference type="NCBI Taxonomy" id="1192034"/>
    <lineage>
        <taxon>Bacteria</taxon>
        <taxon>Pseudomonadati</taxon>
        <taxon>Myxococcota</taxon>
        <taxon>Polyangia</taxon>
        <taxon>Polyangiales</taxon>
        <taxon>Polyangiaceae</taxon>
        <taxon>Chondromyces</taxon>
    </lineage>
</organism>
<dbReference type="EMBL" id="ASRX01000145">
    <property type="protein sequence ID" value="EYF00016.1"/>
    <property type="molecule type" value="Genomic_DNA"/>
</dbReference>
<evidence type="ECO:0000256" key="7">
    <source>
        <dbReference type="ARBA" id="ARBA00022842"/>
    </source>
</evidence>
<dbReference type="InterPro" id="IPR011403">
    <property type="entry name" value="PPi-PFK_TM0289"/>
</dbReference>
<evidence type="ECO:0000256" key="1">
    <source>
        <dbReference type="ARBA" id="ARBA00001946"/>
    </source>
</evidence>
<dbReference type="GO" id="GO:0009749">
    <property type="term" value="P:response to glucose"/>
    <property type="evidence" value="ECO:0007669"/>
    <property type="project" value="TreeGrafter"/>
</dbReference>
<accession>A0A017SUR4</accession>
<comment type="similarity">
    <text evidence="9">Belongs to the phosphofructokinase type A (PFKA) family.</text>
</comment>
<dbReference type="InterPro" id="IPR022953">
    <property type="entry name" value="ATP_PFK"/>
</dbReference>
<evidence type="ECO:0000256" key="10">
    <source>
        <dbReference type="ARBA" id="ARBA00048072"/>
    </source>
</evidence>
<evidence type="ECO:0000256" key="4">
    <source>
        <dbReference type="ARBA" id="ARBA00022679"/>
    </source>
</evidence>
<evidence type="ECO:0000259" key="11">
    <source>
        <dbReference type="Pfam" id="PF00365"/>
    </source>
</evidence>
<sequence length="458" mass="49419">MDGVVGAPGEAGAAGYPARGRSASACAMSVVKFKPKKVGVLFSGGPAPAANAVISAAASSFRRSGSEMLGFLHGYSGLQEFDATSRPLVAGQDYHPFTDQDLQGLRTERGIFIGTSRANPGKKIRGPKDLDDAERTAPLRRVYDGLVSLGVEALVSIGGDDTLKTANFLYEFQKRLPEGTPRVRVVHVPKTIDNDYRGIDFTFGFFTAVDVMAQELLNLRADAKATRGYFVVETMGRKAGWLAYGVAVAGEAHMVVGVEDVADALAVQEDVKDEATGKVTQENRLNLDALAERIVDLIVAREERGKHYGTIVLAEGLAELLPESFLRGVARDEHGHVSLGKIDIGKLIAKIAGERYEARTGKSKKLTGVQLGYESRCSAPHAFDVMLGCQLGVGAYRAIAEEALDGHMVSTAGQLDLRYVPFAELVNPETLKTEVRFIERGSDFHRLARDLETRLPQK</sequence>
<dbReference type="Gene3D" id="3.40.50.450">
    <property type="match status" value="1"/>
</dbReference>
<dbReference type="GO" id="GO:0003872">
    <property type="term" value="F:6-phosphofructokinase activity"/>
    <property type="evidence" value="ECO:0007669"/>
    <property type="project" value="InterPro"/>
</dbReference>
<evidence type="ECO:0000256" key="5">
    <source>
        <dbReference type="ARBA" id="ARBA00022723"/>
    </source>
</evidence>
<keyword evidence="6 12" id="KW-0418">Kinase</keyword>
<comment type="caution">
    <text evidence="12">The sequence shown here is derived from an EMBL/GenBank/DDBJ whole genome shotgun (WGS) entry which is preliminary data.</text>
</comment>
<proteinExistence type="inferred from homology"/>
<reference evidence="12 13" key="1">
    <citation type="submission" date="2013-05" db="EMBL/GenBank/DDBJ databases">
        <title>Genome assembly of Chondromyces apiculatus DSM 436.</title>
        <authorList>
            <person name="Sharma G."/>
            <person name="Khatri I."/>
            <person name="Kaur C."/>
            <person name="Mayilraj S."/>
            <person name="Subramanian S."/>
        </authorList>
    </citation>
    <scope>NUCLEOTIDE SEQUENCE [LARGE SCALE GENOMIC DNA]</scope>
    <source>
        <strain evidence="12 13">DSM 436</strain>
    </source>
</reference>
<dbReference type="eggNOG" id="COG0205">
    <property type="taxonomic scope" value="Bacteria"/>
</dbReference>
<dbReference type="SUPFAM" id="SSF53784">
    <property type="entry name" value="Phosphofructokinase"/>
    <property type="match status" value="1"/>
</dbReference>
<dbReference type="InterPro" id="IPR000023">
    <property type="entry name" value="Phosphofructokinase_dom"/>
</dbReference>
<dbReference type="AlphaFoldDB" id="A0A017SUR4"/>
<dbReference type="InterPro" id="IPR035966">
    <property type="entry name" value="PKF_sf"/>
</dbReference>
<dbReference type="UniPathway" id="UPA00109">
    <property type="reaction ID" value="UER00182"/>
</dbReference>
<keyword evidence="5" id="KW-0479">Metal-binding</keyword>
<dbReference type="PANTHER" id="PTHR43650">
    <property type="entry name" value="PYROPHOSPHATE--FRUCTOSE 6-PHOSPHATE 1-PHOSPHOTRANSFERASE"/>
    <property type="match status" value="1"/>
</dbReference>
<keyword evidence="8" id="KW-0324">Glycolysis</keyword>
<comment type="function">
    <text evidence="2">Catalyzes the phosphorylation of D-fructose 6-phosphate, the first committing step of glycolysis. Uses inorganic phosphate (PPi) as phosphoryl donor instead of ATP like common ATP-dependent phosphofructokinases (ATP-PFKs), which renders the reaction reversible, and can thus function both in glycolysis and gluconeogenesis. Consistently, PPi-PFK can replace the enzymes of both the forward (ATP-PFK) and reverse (fructose-bisphosphatase (FBPase)) reactions.</text>
</comment>
<gene>
    <name evidence="12" type="ORF">CAP_1628</name>
</gene>
<dbReference type="GO" id="GO:0046872">
    <property type="term" value="F:metal ion binding"/>
    <property type="evidence" value="ECO:0007669"/>
    <property type="project" value="UniProtKB-KW"/>
</dbReference>
<dbReference type="Pfam" id="PF00365">
    <property type="entry name" value="PFK"/>
    <property type="match status" value="1"/>
</dbReference>
<name>A0A017SUR4_9BACT</name>
<protein>
    <submittedName>
        <fullName evidence="12">6-phosphofructokinase</fullName>
    </submittedName>
</protein>
<comment type="catalytic activity">
    <reaction evidence="10">
        <text>beta-D-fructose 6-phosphate + diphosphate = beta-D-fructose 1,6-bisphosphate + phosphate + H(+)</text>
        <dbReference type="Rhea" id="RHEA:13613"/>
        <dbReference type="ChEBI" id="CHEBI:15378"/>
        <dbReference type="ChEBI" id="CHEBI:32966"/>
        <dbReference type="ChEBI" id="CHEBI:33019"/>
        <dbReference type="ChEBI" id="CHEBI:43474"/>
        <dbReference type="ChEBI" id="CHEBI:57634"/>
        <dbReference type="EC" id="2.7.1.90"/>
    </reaction>
</comment>
<evidence type="ECO:0000313" key="13">
    <source>
        <dbReference type="Proteomes" id="UP000019678"/>
    </source>
</evidence>
<dbReference type="PIRSF" id="PIRSF036482">
    <property type="entry name" value="PPi_PFK_TM0289"/>
    <property type="match status" value="1"/>
</dbReference>
<dbReference type="Gene3D" id="3.40.50.460">
    <property type="entry name" value="Phosphofructokinase domain"/>
    <property type="match status" value="1"/>
</dbReference>
<keyword evidence="13" id="KW-1185">Reference proteome</keyword>
<comment type="cofactor">
    <cofactor evidence="1">
        <name>Mg(2+)</name>
        <dbReference type="ChEBI" id="CHEBI:18420"/>
    </cofactor>
</comment>
<evidence type="ECO:0000256" key="3">
    <source>
        <dbReference type="ARBA" id="ARBA00022490"/>
    </source>
</evidence>
<dbReference type="GO" id="GO:0005829">
    <property type="term" value="C:cytosol"/>
    <property type="evidence" value="ECO:0007669"/>
    <property type="project" value="TreeGrafter"/>
</dbReference>
<dbReference type="PRINTS" id="PR00476">
    <property type="entry name" value="PHFRCTKINASE"/>
</dbReference>
<evidence type="ECO:0000256" key="6">
    <source>
        <dbReference type="ARBA" id="ARBA00022777"/>
    </source>
</evidence>
<dbReference type="PANTHER" id="PTHR43650:SF1">
    <property type="entry name" value="PYROPHOSPHATE--FRUCTOSE 6-PHOSPHATE 1-PHOSPHOTRANSFERASE SUBUNIT BETA 2"/>
    <property type="match status" value="1"/>
</dbReference>
<dbReference type="Proteomes" id="UP000019678">
    <property type="component" value="Unassembled WGS sequence"/>
</dbReference>
<evidence type="ECO:0000256" key="8">
    <source>
        <dbReference type="ARBA" id="ARBA00023152"/>
    </source>
</evidence>
<keyword evidence="7" id="KW-0460">Magnesium</keyword>
<dbReference type="GO" id="GO:0006002">
    <property type="term" value="P:fructose 6-phosphate metabolic process"/>
    <property type="evidence" value="ECO:0007669"/>
    <property type="project" value="InterPro"/>
</dbReference>
<evidence type="ECO:0000313" key="12">
    <source>
        <dbReference type="EMBL" id="EYF00016.1"/>
    </source>
</evidence>
<keyword evidence="3" id="KW-0963">Cytoplasm</keyword>
<keyword evidence="4" id="KW-0808">Transferase</keyword>